<proteinExistence type="predicted"/>
<dbReference type="Proteomes" id="UP000224460">
    <property type="component" value="Unassembled WGS sequence"/>
</dbReference>
<name>A0AC61DAA0_9FIRM</name>
<evidence type="ECO:0000313" key="2">
    <source>
        <dbReference type="Proteomes" id="UP000224460"/>
    </source>
</evidence>
<sequence length="404" mass="47401">MKEENFNEKIALPATLSFIAFMVYNLSIKFISSAHGDIFKHIEYAEKMFEGTYKTATPIYYFVWGFFNKVLCIEKNISAAYADVFFSILCAISIYLITRLFLKDSLGEWGRCLVVIFMTFFGPLYFPSFSSNYYLGQGTFNTWHNPTNNSVKFIAISALFLFIYYFNMDENEKIFFRGKNISKRSFLNIIVGLLSFISVFIKPSFFQVFAPTIVIVYLIDWIRTKRNIIFYIKDGVVFIPATLVIFYDVFFLFFSSTRTRGGIEIAPLDVWNYYSPNIIISILITITFPLFTIFLKSSKQQSKNINYIPFIFYIVALLEFALLAEHTGRYSGNFMWGMNLGIGILFLYSIFKFIKYNKEYSTNSKIITRIYIYIFIGYVLLASHFLWGIWYYFQLLVRPMTQCF</sequence>
<evidence type="ECO:0000313" key="1">
    <source>
        <dbReference type="EMBL" id="PHV70169.1"/>
    </source>
</evidence>
<organism evidence="1 2">
    <name type="scientific">Sporanaerobium hydrogeniformans</name>
    <dbReference type="NCBI Taxonomy" id="3072179"/>
    <lineage>
        <taxon>Bacteria</taxon>
        <taxon>Bacillati</taxon>
        <taxon>Bacillota</taxon>
        <taxon>Clostridia</taxon>
        <taxon>Lachnospirales</taxon>
        <taxon>Lachnospiraceae</taxon>
        <taxon>Sporanaerobium</taxon>
    </lineage>
</organism>
<dbReference type="EMBL" id="PEDL01000013">
    <property type="protein sequence ID" value="PHV70169.1"/>
    <property type="molecule type" value="Genomic_DNA"/>
</dbReference>
<reference evidence="1" key="1">
    <citation type="submission" date="2017-10" db="EMBL/GenBank/DDBJ databases">
        <title>Genome sequence of cellulolytic Lachnospiraceae bacterium XHS1971 isolated from hotspring sediment.</title>
        <authorList>
            <person name="Vasudevan G."/>
            <person name="Joshi A.J."/>
            <person name="Hivarkar S."/>
            <person name="Lanjekar V.B."/>
            <person name="Dhakephalkar P.K."/>
            <person name="Dagar S."/>
        </authorList>
    </citation>
    <scope>NUCLEOTIDE SEQUENCE</scope>
    <source>
        <strain evidence="1">XHS1971</strain>
    </source>
</reference>
<accession>A0AC61DAA0</accession>
<gene>
    <name evidence="1" type="ORF">CS063_11875</name>
</gene>
<protein>
    <submittedName>
        <fullName evidence="1">Uncharacterized protein</fullName>
    </submittedName>
</protein>
<comment type="caution">
    <text evidence="1">The sequence shown here is derived from an EMBL/GenBank/DDBJ whole genome shotgun (WGS) entry which is preliminary data.</text>
</comment>
<keyword evidence="2" id="KW-1185">Reference proteome</keyword>